<evidence type="ECO:0000313" key="1">
    <source>
        <dbReference type="EMBL" id="PMD53931.1"/>
    </source>
</evidence>
<protein>
    <submittedName>
        <fullName evidence="1">Uncharacterized protein</fullName>
    </submittedName>
</protein>
<accession>A0A2J6ST15</accession>
<gene>
    <name evidence="1" type="ORF">K444DRAFT_132253</name>
</gene>
<dbReference type="EMBL" id="KZ613866">
    <property type="protein sequence ID" value="PMD53931.1"/>
    <property type="molecule type" value="Genomic_DNA"/>
</dbReference>
<organism evidence="1 2">
    <name type="scientific">Hyaloscypha bicolor E</name>
    <dbReference type="NCBI Taxonomy" id="1095630"/>
    <lineage>
        <taxon>Eukaryota</taxon>
        <taxon>Fungi</taxon>
        <taxon>Dikarya</taxon>
        <taxon>Ascomycota</taxon>
        <taxon>Pezizomycotina</taxon>
        <taxon>Leotiomycetes</taxon>
        <taxon>Helotiales</taxon>
        <taxon>Hyaloscyphaceae</taxon>
        <taxon>Hyaloscypha</taxon>
        <taxon>Hyaloscypha bicolor</taxon>
    </lineage>
</organism>
<dbReference type="AlphaFoldDB" id="A0A2J6ST15"/>
<dbReference type="InParanoid" id="A0A2J6ST15"/>
<proteinExistence type="predicted"/>
<reference evidence="1 2" key="1">
    <citation type="submission" date="2016-04" db="EMBL/GenBank/DDBJ databases">
        <title>A degradative enzymes factory behind the ericoid mycorrhizal symbiosis.</title>
        <authorList>
            <consortium name="DOE Joint Genome Institute"/>
            <person name="Martino E."/>
            <person name="Morin E."/>
            <person name="Grelet G."/>
            <person name="Kuo A."/>
            <person name="Kohler A."/>
            <person name="Daghino S."/>
            <person name="Barry K."/>
            <person name="Choi C."/>
            <person name="Cichocki N."/>
            <person name="Clum A."/>
            <person name="Copeland A."/>
            <person name="Hainaut M."/>
            <person name="Haridas S."/>
            <person name="Labutti K."/>
            <person name="Lindquist E."/>
            <person name="Lipzen A."/>
            <person name="Khouja H.-R."/>
            <person name="Murat C."/>
            <person name="Ohm R."/>
            <person name="Olson A."/>
            <person name="Spatafora J."/>
            <person name="Veneault-Fourrey C."/>
            <person name="Henrissat B."/>
            <person name="Grigoriev I."/>
            <person name="Martin F."/>
            <person name="Perotto S."/>
        </authorList>
    </citation>
    <scope>NUCLEOTIDE SEQUENCE [LARGE SCALE GENOMIC DNA]</scope>
    <source>
        <strain evidence="1 2">E</strain>
    </source>
</reference>
<dbReference type="RefSeq" id="XP_024730835.1">
    <property type="nucleotide sequence ID" value="XM_024870463.1"/>
</dbReference>
<name>A0A2J6ST15_9HELO</name>
<evidence type="ECO:0000313" key="2">
    <source>
        <dbReference type="Proteomes" id="UP000235371"/>
    </source>
</evidence>
<dbReference type="OrthoDB" id="5426982at2759"/>
<dbReference type="GeneID" id="36578545"/>
<dbReference type="Proteomes" id="UP000235371">
    <property type="component" value="Unassembled WGS sequence"/>
</dbReference>
<sequence>MKGRVFECSRDDICVSCQQLVVHAHQRHTLTFSACIRTSTSDASVFDFYIPPPGQNRDIILTKSEQLSTTTISLDFSSLITWDLEFLVDDVVGWLNKSTISETSKVGILSSPRLLGLIQPFIEDDIMEQFHRMIYAISLAYTQPHTPNRHHLTTPELLQIGSFAGHKFLRNLDKLLKPQRLRDCSLGRLRALFLLIFGAILAAGYTSPQPSGNTQQELAQFKDTQDFLCQILAHYLLYLGSQMKLPITSETQQFIPQAAPARRHRQGLFQWAIAPEVETYNPETTSNGSPQVTSVDQLSENPFVLMKGTENVNHARPRRGSNNQGYGDYCGSAEYVLQHGEDSGLFDHTQTAKDGSQALFEVSYG</sequence>
<keyword evidence="2" id="KW-1185">Reference proteome</keyword>